<gene>
    <name evidence="6" type="ORF">WA026_002668</name>
</gene>
<protein>
    <recommendedName>
        <fullName evidence="2">Thioredoxin</fullName>
    </recommendedName>
</protein>
<organism evidence="6 7">
    <name type="scientific">Henosepilachna vigintioctopunctata</name>
    <dbReference type="NCBI Taxonomy" id="420089"/>
    <lineage>
        <taxon>Eukaryota</taxon>
        <taxon>Metazoa</taxon>
        <taxon>Ecdysozoa</taxon>
        <taxon>Arthropoda</taxon>
        <taxon>Hexapoda</taxon>
        <taxon>Insecta</taxon>
        <taxon>Pterygota</taxon>
        <taxon>Neoptera</taxon>
        <taxon>Endopterygota</taxon>
        <taxon>Coleoptera</taxon>
        <taxon>Polyphaga</taxon>
        <taxon>Cucujiformia</taxon>
        <taxon>Coccinelloidea</taxon>
        <taxon>Coccinellidae</taxon>
        <taxon>Epilachninae</taxon>
        <taxon>Epilachnini</taxon>
        <taxon>Henosepilachna</taxon>
    </lineage>
</organism>
<dbReference type="SUPFAM" id="SSF52833">
    <property type="entry name" value="Thioredoxin-like"/>
    <property type="match status" value="1"/>
</dbReference>
<dbReference type="Pfam" id="PF00085">
    <property type="entry name" value="Thioredoxin"/>
    <property type="match status" value="1"/>
</dbReference>
<dbReference type="CDD" id="cd02947">
    <property type="entry name" value="TRX_family"/>
    <property type="match status" value="1"/>
</dbReference>
<sequence>MVTHIKDKADLDSKLTDAGDQLVVIDFFATWCGPCRMIAPQVEELAAEHKNVIILKVDIDECEDLAMEYNISSMPTFVFIKRKEVITSFSGANFAKLQSLVLEHKN</sequence>
<feature type="site" description="Contributes to redox potential value" evidence="3">
    <location>
        <position position="34"/>
    </location>
</feature>
<dbReference type="PIRSF" id="PIRSF000077">
    <property type="entry name" value="Thioredoxin"/>
    <property type="match status" value="1"/>
</dbReference>
<dbReference type="GO" id="GO:0015035">
    <property type="term" value="F:protein-disulfide reductase activity"/>
    <property type="evidence" value="ECO:0007669"/>
    <property type="project" value="InterPro"/>
</dbReference>
<dbReference type="Gene3D" id="3.40.30.10">
    <property type="entry name" value="Glutaredoxin"/>
    <property type="match status" value="1"/>
</dbReference>
<keyword evidence="7" id="KW-1185">Reference proteome</keyword>
<reference evidence="6 7" key="1">
    <citation type="submission" date="2023-03" db="EMBL/GenBank/DDBJ databases">
        <title>Genome insight into feeding habits of ladybird beetles.</title>
        <authorList>
            <person name="Li H.-S."/>
            <person name="Huang Y.-H."/>
            <person name="Pang H."/>
        </authorList>
    </citation>
    <scope>NUCLEOTIDE SEQUENCE [LARGE SCALE GENOMIC DNA]</scope>
    <source>
        <strain evidence="6">SYSU_2023b</strain>
        <tissue evidence="6">Whole body</tissue>
    </source>
</reference>
<dbReference type="PROSITE" id="PS00194">
    <property type="entry name" value="THIOREDOXIN_1"/>
    <property type="match status" value="1"/>
</dbReference>
<dbReference type="PANTHER" id="PTHR46115">
    <property type="entry name" value="THIOREDOXIN-LIKE PROTEIN 1"/>
    <property type="match status" value="1"/>
</dbReference>
<evidence type="ECO:0000313" key="7">
    <source>
        <dbReference type="Proteomes" id="UP001431783"/>
    </source>
</evidence>
<dbReference type="PRINTS" id="PR00421">
    <property type="entry name" value="THIOREDOXIN"/>
</dbReference>
<dbReference type="InterPro" id="IPR036249">
    <property type="entry name" value="Thioredoxin-like_sf"/>
</dbReference>
<feature type="disulfide bond" description="Redox-active" evidence="4">
    <location>
        <begin position="32"/>
        <end position="35"/>
    </location>
</feature>
<evidence type="ECO:0000259" key="5">
    <source>
        <dbReference type="PROSITE" id="PS51352"/>
    </source>
</evidence>
<dbReference type="InterPro" id="IPR005746">
    <property type="entry name" value="Thioredoxin"/>
</dbReference>
<proteinExistence type="inferred from homology"/>
<feature type="domain" description="Thioredoxin" evidence="5">
    <location>
        <begin position="1"/>
        <end position="106"/>
    </location>
</feature>
<dbReference type="NCBIfam" id="TIGR01068">
    <property type="entry name" value="thioredoxin"/>
    <property type="match status" value="1"/>
</dbReference>
<name>A0AAW1TRZ6_9CUCU</name>
<feature type="site" description="Deprotonates C-terminal active site Cys" evidence="3">
    <location>
        <position position="26"/>
    </location>
</feature>
<dbReference type="PROSITE" id="PS51352">
    <property type="entry name" value="THIOREDOXIN_2"/>
    <property type="match status" value="1"/>
</dbReference>
<evidence type="ECO:0000256" key="4">
    <source>
        <dbReference type="PIRSR" id="PIRSR000077-4"/>
    </source>
</evidence>
<comment type="similarity">
    <text evidence="2">Belongs to the thioredoxin family.</text>
</comment>
<dbReference type="Proteomes" id="UP001431783">
    <property type="component" value="Unassembled WGS sequence"/>
</dbReference>
<feature type="active site" description="Nucleophile" evidence="3">
    <location>
        <position position="32"/>
    </location>
</feature>
<evidence type="ECO:0000256" key="3">
    <source>
        <dbReference type="PIRSR" id="PIRSR000077-1"/>
    </source>
</evidence>
<evidence type="ECO:0000256" key="1">
    <source>
        <dbReference type="ARBA" id="ARBA00023157"/>
    </source>
</evidence>
<accession>A0AAW1TRZ6</accession>
<dbReference type="InterPro" id="IPR017937">
    <property type="entry name" value="Thioredoxin_CS"/>
</dbReference>
<evidence type="ECO:0000256" key="2">
    <source>
        <dbReference type="PIRNR" id="PIRNR000077"/>
    </source>
</evidence>
<feature type="site" description="Contributes to redox potential value" evidence="3">
    <location>
        <position position="33"/>
    </location>
</feature>
<dbReference type="EMBL" id="JARQZJ010000031">
    <property type="protein sequence ID" value="KAK9874316.1"/>
    <property type="molecule type" value="Genomic_DNA"/>
</dbReference>
<feature type="active site" description="Nucleophile" evidence="3">
    <location>
        <position position="35"/>
    </location>
</feature>
<dbReference type="InterPro" id="IPR013766">
    <property type="entry name" value="Thioredoxin_domain"/>
</dbReference>
<evidence type="ECO:0000313" key="6">
    <source>
        <dbReference type="EMBL" id="KAK9874316.1"/>
    </source>
</evidence>
<dbReference type="AlphaFoldDB" id="A0AAW1TRZ6"/>
<keyword evidence="1 4" id="KW-1015">Disulfide bond</keyword>
<keyword evidence="4" id="KW-0676">Redox-active center</keyword>
<comment type="caution">
    <text evidence="6">The sequence shown here is derived from an EMBL/GenBank/DDBJ whole genome shotgun (WGS) entry which is preliminary data.</text>
</comment>